<keyword evidence="9 14" id="KW-0472">Membrane</keyword>
<evidence type="ECO:0000256" key="6">
    <source>
        <dbReference type="ARBA" id="ARBA00022989"/>
    </source>
</evidence>
<evidence type="ECO:0000313" key="16">
    <source>
        <dbReference type="EMBL" id="KAK2570624.1"/>
    </source>
</evidence>
<keyword evidence="5" id="KW-0677">Repeat</keyword>
<dbReference type="EMBL" id="JARQWQ010000007">
    <property type="protein sequence ID" value="KAK2570624.1"/>
    <property type="molecule type" value="Genomic_DNA"/>
</dbReference>
<dbReference type="Gene3D" id="1.25.40.20">
    <property type="entry name" value="Ankyrin repeat-containing domain"/>
    <property type="match status" value="6"/>
</dbReference>
<dbReference type="Pfam" id="PF12796">
    <property type="entry name" value="Ank_2"/>
    <property type="match status" value="4"/>
</dbReference>
<keyword evidence="17" id="KW-1185">Reference proteome</keyword>
<dbReference type="PROSITE" id="PS50297">
    <property type="entry name" value="ANK_REP_REGION"/>
    <property type="match status" value="12"/>
</dbReference>
<reference evidence="16" key="1">
    <citation type="journal article" date="2023" name="G3 (Bethesda)">
        <title>Whole genome assembly and annotation of the endangered Caribbean coral Acropora cervicornis.</title>
        <authorList>
            <person name="Selwyn J.D."/>
            <person name="Vollmer S.V."/>
        </authorList>
    </citation>
    <scope>NUCLEOTIDE SEQUENCE</scope>
    <source>
        <strain evidence="16">K2</strain>
    </source>
</reference>
<organism evidence="16 17">
    <name type="scientific">Acropora cervicornis</name>
    <name type="common">Staghorn coral</name>
    <dbReference type="NCBI Taxonomy" id="6130"/>
    <lineage>
        <taxon>Eukaryota</taxon>
        <taxon>Metazoa</taxon>
        <taxon>Cnidaria</taxon>
        <taxon>Anthozoa</taxon>
        <taxon>Hexacorallia</taxon>
        <taxon>Scleractinia</taxon>
        <taxon>Astrocoeniina</taxon>
        <taxon>Acroporidae</taxon>
        <taxon>Acropora</taxon>
    </lineage>
</organism>
<evidence type="ECO:0000256" key="13">
    <source>
        <dbReference type="SAM" id="MobiDB-lite"/>
    </source>
</evidence>
<feature type="transmembrane region" description="Helical" evidence="14">
    <location>
        <begin position="1006"/>
        <end position="1031"/>
    </location>
</feature>
<keyword evidence="8" id="KW-0406">Ion transport</keyword>
<keyword evidence="4 14" id="KW-0812">Transmembrane</keyword>
<proteinExistence type="predicted"/>
<evidence type="ECO:0000256" key="7">
    <source>
        <dbReference type="ARBA" id="ARBA00023043"/>
    </source>
</evidence>
<evidence type="ECO:0000256" key="5">
    <source>
        <dbReference type="ARBA" id="ARBA00022737"/>
    </source>
</evidence>
<feature type="repeat" description="ANK" evidence="12">
    <location>
        <begin position="561"/>
        <end position="593"/>
    </location>
</feature>
<evidence type="ECO:0000256" key="14">
    <source>
        <dbReference type="SAM" id="Phobius"/>
    </source>
</evidence>
<comment type="subcellular location">
    <subcellularLocation>
        <location evidence="1">Membrane</location>
        <topology evidence="1">Multi-pass membrane protein</topology>
    </subcellularLocation>
</comment>
<feature type="repeat" description="ANK" evidence="12">
    <location>
        <begin position="182"/>
        <end position="207"/>
    </location>
</feature>
<feature type="domain" description="Ion transport" evidence="15">
    <location>
        <begin position="817"/>
        <end position="1040"/>
    </location>
</feature>
<comment type="caution">
    <text evidence="16">The sequence shown here is derived from an EMBL/GenBank/DDBJ whole genome shotgun (WGS) entry which is preliminary data.</text>
</comment>
<feature type="transmembrane region" description="Helical" evidence="14">
    <location>
        <begin position="820"/>
        <end position="838"/>
    </location>
</feature>
<evidence type="ECO:0000256" key="3">
    <source>
        <dbReference type="ARBA" id="ARBA00022606"/>
    </source>
</evidence>
<dbReference type="Pfam" id="PF00023">
    <property type="entry name" value="Ank"/>
    <property type="match status" value="2"/>
</dbReference>
<dbReference type="SUPFAM" id="SSF48403">
    <property type="entry name" value="Ankyrin repeat"/>
    <property type="match status" value="2"/>
</dbReference>
<gene>
    <name evidence="16" type="ORF">P5673_004308</name>
</gene>
<dbReference type="InterPro" id="IPR002110">
    <property type="entry name" value="Ankyrin_rpt"/>
</dbReference>
<evidence type="ECO:0000256" key="9">
    <source>
        <dbReference type="ARBA" id="ARBA00023136"/>
    </source>
</evidence>
<feature type="repeat" description="ANK" evidence="12">
    <location>
        <begin position="391"/>
        <end position="423"/>
    </location>
</feature>
<dbReference type="PROSITE" id="PS50088">
    <property type="entry name" value="ANK_REPEAT"/>
    <property type="match status" value="13"/>
</dbReference>
<feature type="transmembrane region" description="Helical" evidence="14">
    <location>
        <begin position="893"/>
        <end position="913"/>
    </location>
</feature>
<keyword evidence="3" id="KW-0716">Sensory transduction</keyword>
<feature type="compositionally biased region" description="Basic and acidic residues" evidence="13">
    <location>
        <begin position="1"/>
        <end position="10"/>
    </location>
</feature>
<feature type="transmembrane region" description="Helical" evidence="14">
    <location>
        <begin position="933"/>
        <end position="955"/>
    </location>
</feature>
<dbReference type="SMART" id="SM00248">
    <property type="entry name" value="ANK"/>
    <property type="match status" value="16"/>
</dbReference>
<feature type="repeat" description="ANK" evidence="12">
    <location>
        <begin position="358"/>
        <end position="390"/>
    </location>
</feature>
<feature type="transmembrane region" description="Helical" evidence="14">
    <location>
        <begin position="858"/>
        <end position="881"/>
    </location>
</feature>
<feature type="repeat" description="ANK" evidence="12">
    <location>
        <begin position="594"/>
        <end position="626"/>
    </location>
</feature>
<keyword evidence="11" id="KW-0407">Ion channel</keyword>
<sequence length="1197" mass="134615">MWKEGGRSDVDGASEEVTEKKNKRTTGCNPFKNRRNDADGKCDVPLVGIEPKSAKTTKARPSFGYTEETSEVAAPISPHALQLFEAIREDEMDLVEAELASLTDKRQIDKLGAHGLALIHVAARYNFGRIVNSLLDHGASVNVGTRDYNWTPLHLAARFNGLSTIVDVLLPRGADPMSRGNNGSLPLHFAARRGNEEIVKVLLDQSSVHVDVKDGSGKTALHLACSEGHKNVCQILLNFGASITEVAADKMTPLHCAIHNAHSEVARLILNRATDREVNTTMGELLREEDLQKNRVLHLAAWNNDIKTAELCLDNGADVNAHNCNSVTALHLAATKGNLEVADLLIARGADLDLKDDKSKTPLHKAALFNQTNIIEFLLDKEAKLDARDNDGRSPFLNAVAAGHVESACLLLNRGADISATDLLMKTCVHIAVENEHLNMVVMLLGKRAGVNNLNKGDMLEKVPLHYAATTDEIKILEVVVSKQKRHIVNFHDEHHKTPLHLAAEKGSSKHVELLARHMSKLDARDDKGRTPLHSAARKGQRKSCLALLNMGAEVDSRDNKQQTPLIWAAKNNQLKCVETLLDFKASPDLQDDRGDTALHVASAHGSGAVASMLLDHGASLTLHNNQEWTCLETAAKAGSNDVALAISKHKRWTEVENYETSQGETAISLLIENFPDAAEVVLNQCVHHSEHRSLSDPEYTVTYDFKHLDSDPDVRSPRGRFSAVKAMIKHKRERLLLHPLTLKFNERKWVTLGRAVFILDFLAYLLLMIFFTIFIVGQRQGQTFRPGFNQTKPAKPKPRSMNDMDDKPKPSDIYKRDSIFTEIVAPLILIFCLIHIFKEFTQIYVQRWKYFTDFTNYLDWTLYITSALFMVPFLTTRETLDEWFASMRDPRALWITGILAIFVCYTNMLLFLRRYRLFGTYIAMYVEVTKTVFQVMAVFVFLLLGFALVFHILFKEQTGFHTVQHSSLRVLAMMIGEMDFGAIFIDTIGQDNQKTNNPENPFPRVAFFFFFVCLVLLTIALMNLLVGLAVGDTETMKRYATIQRLEKQLQYQIEVEEAYPTFITRRAYQAVYVEKPNILMLSLFHRILAWLQARFAAISPIEVEDSQSSEQSELKAEMMKNKKRIKSMKAMLEAQNKLLRSLALTIDPKFHFSNDAEEHWRFDDVDADLSESQAASVKTDGEKTSDFLRELVPIDS</sequence>
<keyword evidence="10" id="KW-0325">Glycoprotein</keyword>
<keyword evidence="6 14" id="KW-1133">Transmembrane helix</keyword>
<feature type="transmembrane region" description="Helical" evidence="14">
    <location>
        <begin position="756"/>
        <end position="777"/>
    </location>
</feature>
<reference evidence="16" key="2">
    <citation type="journal article" date="2023" name="Science">
        <title>Genomic signatures of disease resistance in endangered staghorn corals.</title>
        <authorList>
            <person name="Vollmer S.V."/>
            <person name="Selwyn J.D."/>
            <person name="Despard B.A."/>
            <person name="Roesel C.L."/>
        </authorList>
    </citation>
    <scope>NUCLEOTIDE SEQUENCE</scope>
    <source>
        <strain evidence="16">K2</strain>
    </source>
</reference>
<feature type="repeat" description="ANK" evidence="12">
    <location>
        <begin position="216"/>
        <end position="248"/>
    </location>
</feature>
<evidence type="ECO:0000256" key="2">
    <source>
        <dbReference type="ARBA" id="ARBA00022448"/>
    </source>
</evidence>
<dbReference type="PANTHER" id="PTHR47143">
    <property type="entry name" value="TRANSIENT RECEPTOR POTENTIAL CATION CHANNEL PROTEIN PAINLESS"/>
    <property type="match status" value="1"/>
</dbReference>
<dbReference type="PANTHER" id="PTHR47143:SF1">
    <property type="entry name" value="ION_TRANS DOMAIN-CONTAINING PROTEIN"/>
    <property type="match status" value="1"/>
</dbReference>
<dbReference type="Pfam" id="PF00520">
    <property type="entry name" value="Ion_trans"/>
    <property type="match status" value="1"/>
</dbReference>
<protein>
    <submittedName>
        <fullName evidence="16">Transient receptor potential cation channel subfamily A member 1</fullName>
    </submittedName>
</protein>
<dbReference type="SUPFAM" id="SSF81324">
    <property type="entry name" value="Voltage-gated potassium channels"/>
    <property type="match status" value="1"/>
</dbReference>
<accession>A0AAD9R033</accession>
<dbReference type="PRINTS" id="PR01415">
    <property type="entry name" value="ANKYRIN"/>
</dbReference>
<evidence type="ECO:0000313" key="17">
    <source>
        <dbReference type="Proteomes" id="UP001249851"/>
    </source>
</evidence>
<feature type="repeat" description="ANK" evidence="12">
    <location>
        <begin position="292"/>
        <end position="324"/>
    </location>
</feature>
<dbReference type="GO" id="GO:1902495">
    <property type="term" value="C:transmembrane transporter complex"/>
    <property type="evidence" value="ECO:0007669"/>
    <property type="project" value="TreeGrafter"/>
</dbReference>
<evidence type="ECO:0000256" key="4">
    <source>
        <dbReference type="ARBA" id="ARBA00022692"/>
    </source>
</evidence>
<dbReference type="InterPro" id="IPR052076">
    <property type="entry name" value="TRP_cation_channel"/>
</dbReference>
<feature type="repeat" description="ANK" evidence="12">
    <location>
        <begin position="114"/>
        <end position="146"/>
    </location>
</feature>
<feature type="repeat" description="ANK" evidence="12">
    <location>
        <begin position="528"/>
        <end position="560"/>
    </location>
</feature>
<keyword evidence="7 12" id="KW-0040">ANK repeat</keyword>
<dbReference type="Gene3D" id="1.10.287.70">
    <property type="match status" value="1"/>
</dbReference>
<dbReference type="AlphaFoldDB" id="A0AAD9R033"/>
<feature type="region of interest" description="Disordered" evidence="13">
    <location>
        <begin position="1"/>
        <end position="35"/>
    </location>
</feature>
<evidence type="ECO:0000256" key="1">
    <source>
        <dbReference type="ARBA" id="ARBA00004141"/>
    </source>
</evidence>
<evidence type="ECO:0000256" key="11">
    <source>
        <dbReference type="ARBA" id="ARBA00023303"/>
    </source>
</evidence>
<feature type="repeat" description="ANK" evidence="12">
    <location>
        <begin position="325"/>
        <end position="357"/>
    </location>
</feature>
<evidence type="ECO:0000256" key="10">
    <source>
        <dbReference type="ARBA" id="ARBA00023180"/>
    </source>
</evidence>
<feature type="transmembrane region" description="Helical" evidence="14">
    <location>
        <begin position="967"/>
        <end position="986"/>
    </location>
</feature>
<evidence type="ECO:0000256" key="8">
    <source>
        <dbReference type="ARBA" id="ARBA00023065"/>
    </source>
</evidence>
<evidence type="ECO:0000259" key="15">
    <source>
        <dbReference type="Pfam" id="PF00520"/>
    </source>
</evidence>
<dbReference type="GO" id="GO:0005216">
    <property type="term" value="F:monoatomic ion channel activity"/>
    <property type="evidence" value="ECO:0007669"/>
    <property type="project" value="InterPro"/>
</dbReference>
<dbReference type="InterPro" id="IPR005821">
    <property type="entry name" value="Ion_trans_dom"/>
</dbReference>
<feature type="repeat" description="ANK" evidence="12">
    <location>
        <begin position="148"/>
        <end position="181"/>
    </location>
</feature>
<dbReference type="InterPro" id="IPR036770">
    <property type="entry name" value="Ankyrin_rpt-contain_sf"/>
</dbReference>
<feature type="repeat" description="ANK" evidence="12">
    <location>
        <begin position="495"/>
        <end position="527"/>
    </location>
</feature>
<feature type="region of interest" description="Disordered" evidence="13">
    <location>
        <begin position="787"/>
        <end position="811"/>
    </location>
</feature>
<dbReference type="Proteomes" id="UP001249851">
    <property type="component" value="Unassembled WGS sequence"/>
</dbReference>
<feature type="repeat" description="ANK" evidence="12">
    <location>
        <begin position="249"/>
        <end position="281"/>
    </location>
</feature>
<feature type="compositionally biased region" description="Basic and acidic residues" evidence="13">
    <location>
        <begin position="801"/>
        <end position="811"/>
    </location>
</feature>
<keyword evidence="2" id="KW-0813">Transport</keyword>
<keyword evidence="16" id="KW-0675">Receptor</keyword>
<evidence type="ECO:0000256" key="12">
    <source>
        <dbReference type="PROSITE-ProRule" id="PRU00023"/>
    </source>
</evidence>
<name>A0AAD9R033_ACRCE</name>